<dbReference type="InterPro" id="IPR010921">
    <property type="entry name" value="Trp_repressor/repl_initiator"/>
</dbReference>
<protein>
    <submittedName>
        <fullName evidence="2">Helix-turn-helix protein</fullName>
    </submittedName>
</protein>
<evidence type="ECO:0000313" key="3">
    <source>
        <dbReference type="Proteomes" id="UP000249542"/>
    </source>
</evidence>
<gene>
    <name evidence="2" type="ORF">LX95_02400</name>
</gene>
<dbReference type="SUPFAM" id="SSF48295">
    <property type="entry name" value="TrpR-like"/>
    <property type="match status" value="1"/>
</dbReference>
<dbReference type="Proteomes" id="UP000249542">
    <property type="component" value="Unassembled WGS sequence"/>
</dbReference>
<dbReference type="Pfam" id="PF05225">
    <property type="entry name" value="HTH_psq"/>
    <property type="match status" value="1"/>
</dbReference>
<dbReference type="GO" id="GO:0043565">
    <property type="term" value="F:sequence-specific DNA binding"/>
    <property type="evidence" value="ECO:0007669"/>
    <property type="project" value="InterPro"/>
</dbReference>
<feature type="domain" description="HTH psq-type" evidence="1">
    <location>
        <begin position="21"/>
        <end position="47"/>
    </location>
</feature>
<keyword evidence="3" id="KW-1185">Reference proteome</keyword>
<comment type="caution">
    <text evidence="2">The sequence shown here is derived from an EMBL/GenBank/DDBJ whole genome shotgun (WGS) entry which is preliminary data.</text>
</comment>
<organism evidence="2 3">
    <name type="scientific">Mesonia algae</name>
    <dbReference type="NCBI Taxonomy" id="213248"/>
    <lineage>
        <taxon>Bacteria</taxon>
        <taxon>Pseudomonadati</taxon>
        <taxon>Bacteroidota</taxon>
        <taxon>Flavobacteriia</taxon>
        <taxon>Flavobacteriales</taxon>
        <taxon>Flavobacteriaceae</taxon>
        <taxon>Mesonia</taxon>
    </lineage>
</organism>
<dbReference type="EMBL" id="QKYV01000006">
    <property type="protein sequence ID" value="PZW39258.1"/>
    <property type="molecule type" value="Genomic_DNA"/>
</dbReference>
<evidence type="ECO:0000313" key="2">
    <source>
        <dbReference type="EMBL" id="PZW39258.1"/>
    </source>
</evidence>
<evidence type="ECO:0000259" key="1">
    <source>
        <dbReference type="Pfam" id="PF05225"/>
    </source>
</evidence>
<dbReference type="RefSeq" id="WP_245924770.1">
    <property type="nucleotide sequence ID" value="NZ_QKYV01000006.1"/>
</dbReference>
<proteinExistence type="predicted"/>
<dbReference type="AlphaFoldDB" id="A0A2W7HYZ0"/>
<dbReference type="InterPro" id="IPR007889">
    <property type="entry name" value="HTH_Psq"/>
</dbReference>
<sequence>MAAAEKKQYQKVSFKLKLSIIKQIANGQISVNHAANKYNISRGSINYWIKKLSNFEDKSKAMSKNDQIKKIKERIEELEFVKDFQQDLIAEFKNVTEGTTLKKVLTRSISKRDREKKKKPFRIKWFYQCLGFSKQAYYKRIQSNIAKEQRDQIVLDLVRETRKTHHRSGIMEGTHSFTCLDPMVC</sequence>
<accession>A0A2W7HYZ0</accession>
<name>A0A2W7HYZ0_9FLAO</name>
<dbReference type="InterPro" id="IPR036388">
    <property type="entry name" value="WH-like_DNA-bd_sf"/>
</dbReference>
<dbReference type="Gene3D" id="1.10.10.10">
    <property type="entry name" value="Winged helix-like DNA-binding domain superfamily/Winged helix DNA-binding domain"/>
    <property type="match status" value="1"/>
</dbReference>
<reference evidence="2 3" key="1">
    <citation type="submission" date="2018-06" db="EMBL/GenBank/DDBJ databases">
        <title>Genomic Encyclopedia of Archaeal and Bacterial Type Strains, Phase II (KMG-II): from individual species to whole genera.</title>
        <authorList>
            <person name="Goeker M."/>
        </authorList>
    </citation>
    <scope>NUCLEOTIDE SEQUENCE [LARGE SCALE GENOMIC DNA]</scope>
    <source>
        <strain evidence="2 3">DSM 15361</strain>
    </source>
</reference>